<name>A0A6J7X5U7_9CAUD</name>
<proteinExistence type="predicted"/>
<dbReference type="EMBL" id="LR798356">
    <property type="protein sequence ID" value="CAB5226200.1"/>
    <property type="molecule type" value="Genomic_DNA"/>
</dbReference>
<evidence type="ECO:0000313" key="1">
    <source>
        <dbReference type="EMBL" id="CAB5226200.1"/>
    </source>
</evidence>
<organism evidence="1">
    <name type="scientific">uncultured Caudovirales phage</name>
    <dbReference type="NCBI Taxonomy" id="2100421"/>
    <lineage>
        <taxon>Viruses</taxon>
        <taxon>Duplodnaviria</taxon>
        <taxon>Heunggongvirae</taxon>
        <taxon>Uroviricota</taxon>
        <taxon>Caudoviricetes</taxon>
        <taxon>Peduoviridae</taxon>
        <taxon>Maltschvirus</taxon>
        <taxon>Maltschvirus maltsch</taxon>
    </lineage>
</organism>
<sequence>MKNTFDNIASDLARLLTAKNDAYGNAFDKTTQILTLLYPKGIPLSSYKDVHVIIRMLDKLSRIAQNNDPFGESPYQDIAGYSLLALKSHLDTQEKTEVKKDE</sequence>
<evidence type="ECO:0008006" key="2">
    <source>
        <dbReference type="Google" id="ProtNLM"/>
    </source>
</evidence>
<accession>A0A6J7X5U7</accession>
<protein>
    <recommendedName>
        <fullName evidence="2">Nucleotide modification associated domain-containing protein</fullName>
    </recommendedName>
</protein>
<reference evidence="1" key="1">
    <citation type="submission" date="2020-05" db="EMBL/GenBank/DDBJ databases">
        <authorList>
            <person name="Chiriac C."/>
            <person name="Salcher M."/>
            <person name="Ghai R."/>
            <person name="Kavagutti S V."/>
        </authorList>
    </citation>
    <scope>NUCLEOTIDE SEQUENCE</scope>
</reference>
<gene>
    <name evidence="1" type="ORF">UFOVP755_105</name>
</gene>